<evidence type="ECO:0000313" key="2">
    <source>
        <dbReference type="EMBL" id="PWK59549.1"/>
    </source>
</evidence>
<gene>
    <name evidence="2" type="ORF">C7455_10794</name>
</gene>
<dbReference type="Gene3D" id="3.30.1050.10">
    <property type="entry name" value="SCP2 sterol-binding domain"/>
    <property type="match status" value="1"/>
</dbReference>
<dbReference type="RefSeq" id="WP_109669324.1">
    <property type="nucleotide sequence ID" value="NZ_QGGW01000007.1"/>
</dbReference>
<sequence length="96" mass="9670">MSVIDEAVSQLDAKLGGGFDGSAKFVIEGEGAVIVDGAGVRAALDGEEADVTMTANADTFQDILAGNLNPTMAFMSGKLKLDGDMGTAMKLGSALS</sequence>
<reference evidence="2 3" key="1">
    <citation type="submission" date="2018-05" db="EMBL/GenBank/DDBJ databases">
        <title>Genomic Encyclopedia of Type Strains, Phase IV (KMG-IV): sequencing the most valuable type-strain genomes for metagenomic binning, comparative biology and taxonomic classification.</title>
        <authorList>
            <person name="Goeker M."/>
        </authorList>
    </citation>
    <scope>NUCLEOTIDE SEQUENCE [LARGE SCALE GENOMIC DNA]</scope>
    <source>
        <strain evidence="2 3">DSM 16097</strain>
    </source>
</reference>
<dbReference type="OrthoDB" id="9809312at2"/>
<dbReference type="Pfam" id="PF02036">
    <property type="entry name" value="SCP2"/>
    <property type="match status" value="1"/>
</dbReference>
<dbReference type="AlphaFoldDB" id="A0A316GWU7"/>
<dbReference type="Proteomes" id="UP000245708">
    <property type="component" value="Unassembled WGS sequence"/>
</dbReference>
<name>A0A316GWU7_9RHOB</name>
<dbReference type="GO" id="GO:0005829">
    <property type="term" value="C:cytosol"/>
    <property type="evidence" value="ECO:0007669"/>
    <property type="project" value="TreeGrafter"/>
</dbReference>
<feature type="domain" description="SCP2" evidence="1">
    <location>
        <begin position="24"/>
        <end position="95"/>
    </location>
</feature>
<proteinExistence type="predicted"/>
<evidence type="ECO:0000259" key="1">
    <source>
        <dbReference type="Pfam" id="PF02036"/>
    </source>
</evidence>
<accession>A0A316GWU7</accession>
<keyword evidence="3" id="KW-1185">Reference proteome</keyword>
<organism evidence="2 3">
    <name type="scientific">Roseicyclus mahoneyensis</name>
    <dbReference type="NCBI Taxonomy" id="164332"/>
    <lineage>
        <taxon>Bacteria</taxon>
        <taxon>Pseudomonadati</taxon>
        <taxon>Pseudomonadota</taxon>
        <taxon>Alphaproteobacteria</taxon>
        <taxon>Rhodobacterales</taxon>
        <taxon>Roseobacteraceae</taxon>
        <taxon>Roseicyclus</taxon>
    </lineage>
</organism>
<dbReference type="PANTHER" id="PTHR10094">
    <property type="entry name" value="STEROL CARRIER PROTEIN 2 SCP-2 FAMILY PROTEIN"/>
    <property type="match status" value="1"/>
</dbReference>
<dbReference type="EMBL" id="QGGW01000007">
    <property type="protein sequence ID" value="PWK59549.1"/>
    <property type="molecule type" value="Genomic_DNA"/>
</dbReference>
<dbReference type="SUPFAM" id="SSF55718">
    <property type="entry name" value="SCP-like"/>
    <property type="match status" value="1"/>
</dbReference>
<dbReference type="InterPro" id="IPR003033">
    <property type="entry name" value="SCP2_sterol-bd_dom"/>
</dbReference>
<dbReference type="InterPro" id="IPR036527">
    <property type="entry name" value="SCP2_sterol-bd_dom_sf"/>
</dbReference>
<comment type="caution">
    <text evidence="2">The sequence shown here is derived from an EMBL/GenBank/DDBJ whole genome shotgun (WGS) entry which is preliminary data.</text>
</comment>
<evidence type="ECO:0000313" key="3">
    <source>
        <dbReference type="Proteomes" id="UP000245708"/>
    </source>
</evidence>
<protein>
    <submittedName>
        <fullName evidence="2">Putative sterol carrier protein</fullName>
    </submittedName>
</protein>
<dbReference type="PANTHER" id="PTHR10094:SF25">
    <property type="entry name" value="SCP2 STEROL-BINDING DOMAIN-CONTAINING PROTEIN 1"/>
    <property type="match status" value="1"/>
</dbReference>